<name>A0A3B3VQY7_9TELE</name>
<proteinExistence type="predicted"/>
<dbReference type="STRING" id="48699.ENSPLAP00000027234"/>
<dbReference type="PROSITE" id="PS00018">
    <property type="entry name" value="EF_HAND_1"/>
    <property type="match status" value="1"/>
</dbReference>
<dbReference type="Proteomes" id="UP000261500">
    <property type="component" value="Unplaced"/>
</dbReference>
<dbReference type="GeneTree" id="ENSGT01150000287010"/>
<dbReference type="InterPro" id="IPR013787">
    <property type="entry name" value="S100_Ca-bd_sub"/>
</dbReference>
<organism evidence="4 5">
    <name type="scientific">Poecilia latipinna</name>
    <name type="common">sailfin molly</name>
    <dbReference type="NCBI Taxonomy" id="48699"/>
    <lineage>
        <taxon>Eukaryota</taxon>
        <taxon>Metazoa</taxon>
        <taxon>Chordata</taxon>
        <taxon>Craniata</taxon>
        <taxon>Vertebrata</taxon>
        <taxon>Euteleostomi</taxon>
        <taxon>Actinopterygii</taxon>
        <taxon>Neopterygii</taxon>
        <taxon>Teleostei</taxon>
        <taxon>Neoteleostei</taxon>
        <taxon>Acanthomorphata</taxon>
        <taxon>Ovalentaria</taxon>
        <taxon>Atherinomorphae</taxon>
        <taxon>Cyprinodontiformes</taxon>
        <taxon>Poeciliidae</taxon>
        <taxon>Poeciliinae</taxon>
        <taxon>Poecilia</taxon>
    </lineage>
</organism>
<dbReference type="SMART" id="SM01394">
    <property type="entry name" value="S_100"/>
    <property type="match status" value="1"/>
</dbReference>
<dbReference type="GO" id="GO:0005509">
    <property type="term" value="F:calcium ion binding"/>
    <property type="evidence" value="ECO:0007669"/>
    <property type="project" value="InterPro"/>
</dbReference>
<protein>
    <recommendedName>
        <fullName evidence="3">EF-hand domain-containing protein</fullName>
    </recommendedName>
</protein>
<reference evidence="4" key="2">
    <citation type="submission" date="2025-09" db="UniProtKB">
        <authorList>
            <consortium name="Ensembl"/>
        </authorList>
    </citation>
    <scope>IDENTIFICATION</scope>
</reference>
<feature type="domain" description="EF-hand" evidence="3">
    <location>
        <begin position="50"/>
        <end position="75"/>
    </location>
</feature>
<keyword evidence="2" id="KW-0106">Calcium</keyword>
<dbReference type="GO" id="GO:0048306">
    <property type="term" value="F:calcium-dependent protein binding"/>
    <property type="evidence" value="ECO:0007669"/>
    <property type="project" value="TreeGrafter"/>
</dbReference>
<evidence type="ECO:0000256" key="1">
    <source>
        <dbReference type="ARBA" id="ARBA00022723"/>
    </source>
</evidence>
<keyword evidence="5" id="KW-1185">Reference proteome</keyword>
<dbReference type="GO" id="GO:0005737">
    <property type="term" value="C:cytoplasm"/>
    <property type="evidence" value="ECO:0007669"/>
    <property type="project" value="TreeGrafter"/>
</dbReference>
<evidence type="ECO:0000256" key="2">
    <source>
        <dbReference type="ARBA" id="ARBA00022837"/>
    </source>
</evidence>
<dbReference type="InterPro" id="IPR002048">
    <property type="entry name" value="EF_hand_dom"/>
</dbReference>
<dbReference type="SUPFAM" id="SSF47473">
    <property type="entry name" value="EF-hand"/>
    <property type="match status" value="1"/>
</dbReference>
<sequence length="98" mass="10785">MSKLLGAIGILKQTFDEYAGTDGDKTTLSKKEIAAMLKKELPGAGVCTKNMLDEDGDGVVNFNEYIIFVATLVNALERKILLWAANLYPVICHKYFLA</sequence>
<dbReference type="Ensembl" id="ENSPLAT00000029534.1">
    <property type="protein sequence ID" value="ENSPLAP00000027234.1"/>
    <property type="gene ID" value="ENSPLAG00000015607.1"/>
</dbReference>
<dbReference type="PROSITE" id="PS50222">
    <property type="entry name" value="EF_HAND_2"/>
    <property type="match status" value="1"/>
</dbReference>
<reference evidence="4" key="1">
    <citation type="submission" date="2025-08" db="UniProtKB">
        <authorList>
            <consortium name="Ensembl"/>
        </authorList>
    </citation>
    <scope>IDENTIFICATION</scope>
</reference>
<evidence type="ECO:0000313" key="5">
    <source>
        <dbReference type="Proteomes" id="UP000261500"/>
    </source>
</evidence>
<accession>A0A3B3VQY7</accession>
<dbReference type="PANTHER" id="PTHR11639">
    <property type="entry name" value="S100 CALCIUM-BINDING PROTEIN"/>
    <property type="match status" value="1"/>
</dbReference>
<dbReference type="AlphaFoldDB" id="A0A3B3VQY7"/>
<evidence type="ECO:0000259" key="3">
    <source>
        <dbReference type="PROSITE" id="PS50222"/>
    </source>
</evidence>
<dbReference type="InterPro" id="IPR018247">
    <property type="entry name" value="EF_Hand_1_Ca_BS"/>
</dbReference>
<evidence type="ECO:0000313" key="4">
    <source>
        <dbReference type="Ensembl" id="ENSPLAP00000027234.1"/>
    </source>
</evidence>
<dbReference type="Pfam" id="PF01023">
    <property type="entry name" value="S_100"/>
    <property type="match status" value="1"/>
</dbReference>
<dbReference type="InterPro" id="IPR011992">
    <property type="entry name" value="EF-hand-dom_pair"/>
</dbReference>
<dbReference type="PANTHER" id="PTHR11639:SF118">
    <property type="entry name" value="PROTEIN S100"/>
    <property type="match status" value="1"/>
</dbReference>
<dbReference type="Gene3D" id="1.10.238.10">
    <property type="entry name" value="EF-hand"/>
    <property type="match status" value="1"/>
</dbReference>
<keyword evidence="1" id="KW-0479">Metal-binding</keyword>